<gene>
    <name evidence="2" type="ORF">O4H49_19245</name>
</gene>
<dbReference type="Proteomes" id="UP001069802">
    <property type="component" value="Unassembled WGS sequence"/>
</dbReference>
<reference evidence="2" key="1">
    <citation type="submission" date="2022-12" db="EMBL/GenBank/DDBJ databases">
        <title>Bacterial isolates from different developmental stages of Nematostella vectensis.</title>
        <authorList>
            <person name="Fraune S."/>
        </authorList>
    </citation>
    <scope>NUCLEOTIDE SEQUENCE</scope>
    <source>
        <strain evidence="2">G21630-S1</strain>
    </source>
</reference>
<organism evidence="2 3">
    <name type="scientific">Kiloniella laminariae</name>
    <dbReference type="NCBI Taxonomy" id="454162"/>
    <lineage>
        <taxon>Bacteria</taxon>
        <taxon>Pseudomonadati</taxon>
        <taxon>Pseudomonadota</taxon>
        <taxon>Alphaproteobacteria</taxon>
        <taxon>Rhodospirillales</taxon>
        <taxon>Kiloniellaceae</taxon>
        <taxon>Kiloniella</taxon>
    </lineage>
</organism>
<dbReference type="SUPFAM" id="SSF51206">
    <property type="entry name" value="cAMP-binding domain-like"/>
    <property type="match status" value="1"/>
</dbReference>
<keyword evidence="3" id="KW-1185">Reference proteome</keyword>
<proteinExistence type="predicted"/>
<dbReference type="InterPro" id="IPR014710">
    <property type="entry name" value="RmlC-like_jellyroll"/>
</dbReference>
<evidence type="ECO:0000313" key="2">
    <source>
        <dbReference type="EMBL" id="MCZ4282927.1"/>
    </source>
</evidence>
<dbReference type="InterPro" id="IPR000595">
    <property type="entry name" value="cNMP-bd_dom"/>
</dbReference>
<evidence type="ECO:0000259" key="1">
    <source>
        <dbReference type="PROSITE" id="PS50042"/>
    </source>
</evidence>
<dbReference type="Pfam" id="PF00027">
    <property type="entry name" value="cNMP_binding"/>
    <property type="match status" value="1"/>
</dbReference>
<protein>
    <submittedName>
        <fullName evidence="2">Crp/Fnr family transcriptional regulator</fullName>
    </submittedName>
</protein>
<sequence>MTVARQNKDSWGLLAIETLRASMEEYCSLSDQTWNEFSRILSPRVLKRHAVWFLAGEIPSSFGFVFSGLLRFYVTDTKGNEYNKVFFPEGTYPGSMVSLLEQKPSDFSIQALEETRLITVNFHKYRELLQQYEDLKWFHILYLEKNWVLAKESREVALVQENATQRYLSFRERYPELEARLSQYHIASHIGITPTQLSRIRTALS</sequence>
<feature type="domain" description="Cyclic nucleotide-binding" evidence="1">
    <location>
        <begin position="25"/>
        <end position="146"/>
    </location>
</feature>
<dbReference type="InterPro" id="IPR018490">
    <property type="entry name" value="cNMP-bd_dom_sf"/>
</dbReference>
<accession>A0ABT4LSL3</accession>
<dbReference type="CDD" id="cd00038">
    <property type="entry name" value="CAP_ED"/>
    <property type="match status" value="1"/>
</dbReference>
<evidence type="ECO:0000313" key="3">
    <source>
        <dbReference type="Proteomes" id="UP001069802"/>
    </source>
</evidence>
<dbReference type="EMBL" id="JAPWGY010000013">
    <property type="protein sequence ID" value="MCZ4282927.1"/>
    <property type="molecule type" value="Genomic_DNA"/>
</dbReference>
<comment type="caution">
    <text evidence="2">The sequence shown here is derived from an EMBL/GenBank/DDBJ whole genome shotgun (WGS) entry which is preliminary data.</text>
</comment>
<name>A0ABT4LSL3_9PROT</name>
<dbReference type="PROSITE" id="PS50042">
    <property type="entry name" value="CNMP_BINDING_3"/>
    <property type="match status" value="1"/>
</dbReference>
<dbReference type="Gene3D" id="2.60.120.10">
    <property type="entry name" value="Jelly Rolls"/>
    <property type="match status" value="1"/>
</dbReference>
<dbReference type="RefSeq" id="WP_269425069.1">
    <property type="nucleotide sequence ID" value="NZ_JAPWGY010000013.1"/>
</dbReference>